<feature type="domain" description="tRNA synthetases class I (E and Q) anti-codon binding" evidence="13">
    <location>
        <begin position="397"/>
        <end position="471"/>
    </location>
</feature>
<name>A0A167HDD1_9EUKA</name>
<dbReference type="InterPro" id="IPR050132">
    <property type="entry name" value="Gln/Glu-tRNA_Ligase"/>
</dbReference>
<dbReference type="InterPro" id="IPR004526">
    <property type="entry name" value="Glu-tRNA-synth_arc/euk"/>
</dbReference>
<dbReference type="FunFam" id="3.90.800.10:FF:000001">
    <property type="entry name" value="Glutamine--tRNA ligase"/>
    <property type="match status" value="1"/>
</dbReference>
<keyword evidence="8 10" id="KW-0030">Aminoacyl-tRNA synthetase</keyword>
<accession>A0A167HDD1</accession>
<reference evidence="14" key="1">
    <citation type="journal article" date="2016" name="BMC Evol. Biol.">
        <title>Heme pathway evolution in kinetoplastid protists.</title>
        <authorList>
            <person name="Cenci U."/>
            <person name="Moog D."/>
            <person name="Curtis B.A."/>
            <person name="Tanifuji G."/>
            <person name="Eme L."/>
            <person name="Lukes J."/>
            <person name="Archibald J.M."/>
        </authorList>
    </citation>
    <scope>NUCLEOTIDE SEQUENCE</scope>
    <source>
        <strain evidence="14">CCAP 1560/4</strain>
    </source>
</reference>
<dbReference type="AlphaFoldDB" id="A0A167HDD1"/>
<evidence type="ECO:0000256" key="8">
    <source>
        <dbReference type="ARBA" id="ARBA00023146"/>
    </source>
</evidence>
<evidence type="ECO:0000256" key="6">
    <source>
        <dbReference type="ARBA" id="ARBA00022840"/>
    </source>
</evidence>
<dbReference type="InterPro" id="IPR020058">
    <property type="entry name" value="Glu/Gln-tRNA-synth_Ib_cat-dom"/>
</dbReference>
<protein>
    <submittedName>
        <fullName evidence="14">Glutamyl-tRNA synthetase</fullName>
    </submittedName>
</protein>
<proteinExistence type="inferred from homology"/>
<keyword evidence="3" id="KW-0963">Cytoplasm</keyword>
<keyword evidence="6 10" id="KW-0067">ATP-binding</keyword>
<dbReference type="GO" id="GO:0005829">
    <property type="term" value="C:cytosol"/>
    <property type="evidence" value="ECO:0007669"/>
    <property type="project" value="TreeGrafter"/>
</dbReference>
<sequence length="502" mass="57450">MHIGHCKAAMLNHHYATSYGGKLVIRMDDTNPTKEKDEYSQAIMDDLKSLGITGQIFSHTSDHFELILTHCEKLLKEGRFFVDESTGDEIFKQREERAPSPFRDRSVEDNLKSWQLMKDGAPAGLKCVVRAKIDFASNNGCLRDPNMFRCVHDTPHPRTGTKYKVYPLYDFACPIVDSVEGVTHSLRSSEYHDRNFLYNWVLEACKLKHTPIIEDFSRLNFTYTILSKRKLQWFVDNKMVEGWHDPCFPTVRGVLRRGLTVEALRKFIIQQGSSKNLNLMDMGKLWALNKQIIDPIVPRYTSIVNPVPLVLADDVETEFRTRDLHKKNPSLGSKAAQFGKNLLVDLADAAAFSAGEEVTLMDWGNCIIESVEKDGDKVKKVNAKLNLEGDFRTTKKKITWLADSPADLLKVTLVECHPLLSKPKLEKDEKFEDFITKPLKTETIALGEPALRVLKEGDKIQLERRGYYICDRRFLDYQEAKEPQTLVLINIPDGRQKAMRND</sequence>
<comment type="subcellular location">
    <subcellularLocation>
        <location evidence="1">Cytoplasm</location>
    </subcellularLocation>
</comment>
<dbReference type="GO" id="GO:0006424">
    <property type="term" value="P:glutamyl-tRNA aminoacylation"/>
    <property type="evidence" value="ECO:0007669"/>
    <property type="project" value="InterPro"/>
</dbReference>
<dbReference type="Pfam" id="PF20974">
    <property type="entry name" value="tRNA-synt_1c_C2"/>
    <property type="match status" value="1"/>
</dbReference>
<evidence type="ECO:0000259" key="11">
    <source>
        <dbReference type="Pfam" id="PF00749"/>
    </source>
</evidence>
<dbReference type="Gene3D" id="1.10.1160.10">
    <property type="entry name" value="Glutamyl-trna Synthetase, Domain 2"/>
    <property type="match status" value="1"/>
</dbReference>
<dbReference type="PANTHER" id="PTHR43097:SF5">
    <property type="entry name" value="GLUTAMATE--TRNA LIGASE"/>
    <property type="match status" value="1"/>
</dbReference>
<dbReference type="Gene3D" id="2.40.240.10">
    <property type="entry name" value="Ribosomal Protein L25, Chain P"/>
    <property type="match status" value="1"/>
</dbReference>
<evidence type="ECO:0000256" key="9">
    <source>
        <dbReference type="ARBA" id="ARBA00048351"/>
    </source>
</evidence>
<dbReference type="PANTHER" id="PTHR43097">
    <property type="entry name" value="GLUTAMINE-TRNA LIGASE"/>
    <property type="match status" value="1"/>
</dbReference>
<keyword evidence="5 10" id="KW-0547">Nucleotide-binding</keyword>
<comment type="similarity">
    <text evidence="2">Belongs to the class-I aminoacyl-tRNA synthetase family. Glutamate--tRNA ligase type 2 subfamily.</text>
</comment>
<organism evidence="14">
    <name type="scientific">Paramoeba pemaquidensis</name>
    <dbReference type="NCBI Taxonomy" id="180228"/>
    <lineage>
        <taxon>Eukaryota</taxon>
        <taxon>Amoebozoa</taxon>
        <taxon>Discosea</taxon>
        <taxon>Flabellinia</taxon>
        <taxon>Dactylopodida</taxon>
        <taxon>Paramoebidae</taxon>
        <taxon>Paramoeba</taxon>
    </lineage>
</organism>
<dbReference type="InterPro" id="IPR011035">
    <property type="entry name" value="Ribosomal_bL25/Gln-tRNA_synth"/>
</dbReference>
<dbReference type="PRINTS" id="PR00987">
    <property type="entry name" value="TRNASYNTHGLU"/>
</dbReference>
<evidence type="ECO:0000256" key="3">
    <source>
        <dbReference type="ARBA" id="ARBA00022490"/>
    </source>
</evidence>
<feature type="domain" description="Glutamyl/glutaminyl-tRNA synthetase class Ib catalytic" evidence="11">
    <location>
        <begin position="1"/>
        <end position="294"/>
    </location>
</feature>
<keyword evidence="7 10" id="KW-0648">Protein biosynthesis</keyword>
<dbReference type="InterPro" id="IPR020061">
    <property type="entry name" value="Glu_tRNA_lig_a-bdl"/>
</dbReference>
<evidence type="ECO:0000256" key="2">
    <source>
        <dbReference type="ARBA" id="ARBA00008927"/>
    </source>
</evidence>
<evidence type="ECO:0000259" key="13">
    <source>
        <dbReference type="Pfam" id="PF20974"/>
    </source>
</evidence>
<dbReference type="InterPro" id="IPR049437">
    <property type="entry name" value="tRNA-synt_1c_C2"/>
</dbReference>
<evidence type="ECO:0000256" key="1">
    <source>
        <dbReference type="ARBA" id="ARBA00004496"/>
    </source>
</evidence>
<dbReference type="InterPro" id="IPR000924">
    <property type="entry name" value="Glu/Gln-tRNA-synth"/>
</dbReference>
<dbReference type="SUPFAM" id="SSF50715">
    <property type="entry name" value="Ribosomal protein L25-like"/>
    <property type="match status" value="1"/>
</dbReference>
<dbReference type="GO" id="GO:0004818">
    <property type="term" value="F:glutamate-tRNA ligase activity"/>
    <property type="evidence" value="ECO:0007669"/>
    <property type="project" value="UniProtKB-EC"/>
</dbReference>
<dbReference type="Pfam" id="PF00749">
    <property type="entry name" value="tRNA-synt_1c"/>
    <property type="match status" value="1"/>
</dbReference>
<dbReference type="NCBIfam" id="TIGR00463">
    <property type="entry name" value="gltX_arch"/>
    <property type="match status" value="1"/>
</dbReference>
<comment type="catalytic activity">
    <reaction evidence="9">
        <text>tRNA(Glu) + L-glutamate + ATP = L-glutamyl-tRNA(Glu) + AMP + diphosphate</text>
        <dbReference type="Rhea" id="RHEA:23540"/>
        <dbReference type="Rhea" id="RHEA-COMP:9663"/>
        <dbReference type="Rhea" id="RHEA-COMP:9680"/>
        <dbReference type="ChEBI" id="CHEBI:29985"/>
        <dbReference type="ChEBI" id="CHEBI:30616"/>
        <dbReference type="ChEBI" id="CHEBI:33019"/>
        <dbReference type="ChEBI" id="CHEBI:78442"/>
        <dbReference type="ChEBI" id="CHEBI:78520"/>
        <dbReference type="ChEBI" id="CHEBI:456215"/>
        <dbReference type="EC" id="6.1.1.17"/>
    </reaction>
</comment>
<dbReference type="SUPFAM" id="SSF52374">
    <property type="entry name" value="Nucleotidylyl transferase"/>
    <property type="match status" value="1"/>
</dbReference>
<feature type="domain" description="Glutamyl/glutaminyl-tRNA synthetase class Ib anti-codon binding" evidence="12">
    <location>
        <begin position="298"/>
        <end position="385"/>
    </location>
</feature>
<dbReference type="InterPro" id="IPR020059">
    <property type="entry name" value="Glu/Gln-tRNA-synth_Ib_codon-bd"/>
</dbReference>
<dbReference type="Gene3D" id="3.40.50.620">
    <property type="entry name" value="HUPs"/>
    <property type="match status" value="1"/>
</dbReference>
<evidence type="ECO:0000256" key="10">
    <source>
        <dbReference type="RuleBase" id="RU363037"/>
    </source>
</evidence>
<dbReference type="Gene3D" id="3.90.800.10">
    <property type="entry name" value="Glutamyl-tRNA Synthetase, Domain 3"/>
    <property type="match status" value="1"/>
</dbReference>
<dbReference type="GO" id="GO:0005524">
    <property type="term" value="F:ATP binding"/>
    <property type="evidence" value="ECO:0007669"/>
    <property type="project" value="UniProtKB-KW"/>
</dbReference>
<evidence type="ECO:0000259" key="12">
    <source>
        <dbReference type="Pfam" id="PF03950"/>
    </source>
</evidence>
<evidence type="ECO:0000313" key="14">
    <source>
        <dbReference type="EMBL" id="ANB27682.1"/>
    </source>
</evidence>
<dbReference type="Pfam" id="PF03950">
    <property type="entry name" value="tRNA-synt_1c_C"/>
    <property type="match status" value="1"/>
</dbReference>
<dbReference type="EMBL" id="KU609036">
    <property type="protein sequence ID" value="ANB27682.1"/>
    <property type="molecule type" value="Genomic_DNA"/>
</dbReference>
<dbReference type="InterPro" id="IPR014729">
    <property type="entry name" value="Rossmann-like_a/b/a_fold"/>
</dbReference>
<evidence type="ECO:0000256" key="7">
    <source>
        <dbReference type="ARBA" id="ARBA00022917"/>
    </source>
</evidence>
<evidence type="ECO:0000256" key="4">
    <source>
        <dbReference type="ARBA" id="ARBA00022598"/>
    </source>
</evidence>
<dbReference type="InterPro" id="IPR020056">
    <property type="entry name" value="Rbsml_bL25/Gln-tRNA_synth_N"/>
</dbReference>
<dbReference type="FunFam" id="1.10.1160.10:FF:000001">
    <property type="entry name" value="Glutamine--tRNA ligase"/>
    <property type="match status" value="1"/>
</dbReference>
<dbReference type="GO" id="GO:0017102">
    <property type="term" value="C:methionyl glutamyl tRNA synthetase complex"/>
    <property type="evidence" value="ECO:0007669"/>
    <property type="project" value="TreeGrafter"/>
</dbReference>
<evidence type="ECO:0000256" key="5">
    <source>
        <dbReference type="ARBA" id="ARBA00022741"/>
    </source>
</evidence>
<keyword evidence="4 10" id="KW-0436">Ligase</keyword>